<dbReference type="EMBL" id="JUFX02000079">
    <property type="protein sequence ID" value="KPH88001.1"/>
    <property type="molecule type" value="Genomic_DNA"/>
</dbReference>
<protein>
    <submittedName>
        <fullName evidence="1">Uncharacterized protein</fullName>
    </submittedName>
</protein>
<proteinExistence type="predicted"/>
<dbReference type="Proteomes" id="UP000031553">
    <property type="component" value="Unassembled WGS sequence"/>
</dbReference>
<gene>
    <name evidence="1" type="ORF">GLUCOINTEAF2_0201930</name>
</gene>
<evidence type="ECO:0000313" key="1">
    <source>
        <dbReference type="EMBL" id="KPH88001.1"/>
    </source>
</evidence>
<comment type="caution">
    <text evidence="1">The sequence shown here is derived from an EMBL/GenBank/DDBJ whole genome shotgun (WGS) entry which is preliminary data.</text>
</comment>
<dbReference type="AlphaFoldDB" id="A0A0N1FAE6"/>
<evidence type="ECO:0000313" key="2">
    <source>
        <dbReference type="Proteomes" id="UP000031553"/>
    </source>
</evidence>
<accession>A0A0N1FAE6</accession>
<reference evidence="1 2" key="1">
    <citation type="submission" date="2015-07" db="EMBL/GenBank/DDBJ databases">
        <title>Draft Genome Sequence of Komagataeibacter intermedius Strain AF2, Isolated from Kombucha Tea.</title>
        <authorList>
            <person name="Santos R.A."/>
            <person name="Berretta A.A."/>
            <person name="Barud H.S."/>
            <person name="Ribeiro S.J."/>
            <person name="Gonzalez-Garcia L.N."/>
            <person name="Zucchi T.D."/>
            <person name="Goldman G.H."/>
            <person name="Riano-Pachon D.M."/>
        </authorList>
    </citation>
    <scope>NUCLEOTIDE SEQUENCE [LARGE SCALE GENOMIC DNA]</scope>
    <source>
        <strain evidence="1 2">AF2</strain>
    </source>
</reference>
<sequence length="40" mass="4760">MQGLKSERIIAFAIYRRWNIKQLMIGNYLNVIDLLIPVVR</sequence>
<organism evidence="1 2">
    <name type="scientific">Komagataeibacter intermedius AF2</name>
    <dbReference type="NCBI Taxonomy" id="1458464"/>
    <lineage>
        <taxon>Bacteria</taxon>
        <taxon>Pseudomonadati</taxon>
        <taxon>Pseudomonadota</taxon>
        <taxon>Alphaproteobacteria</taxon>
        <taxon>Acetobacterales</taxon>
        <taxon>Acetobacteraceae</taxon>
        <taxon>Komagataeibacter</taxon>
    </lineage>
</organism>
<name>A0A0N1FAE6_9PROT</name>